<gene>
    <name evidence="1" type="ORF">ACFP3H_00940</name>
</gene>
<feature type="non-terminal residue" evidence="1">
    <location>
        <position position="1"/>
    </location>
</feature>
<protein>
    <submittedName>
        <fullName evidence="1">Sucrase ferredoxin</fullName>
    </submittedName>
</protein>
<dbReference type="EMBL" id="JBHSQN010000001">
    <property type="protein sequence ID" value="MFC6009608.1"/>
    <property type="molecule type" value="Genomic_DNA"/>
</dbReference>
<proteinExistence type="predicted"/>
<name>A0ABW1JLH3_9NOCA</name>
<accession>A0ABW1JLH3</accession>
<reference evidence="2" key="1">
    <citation type="journal article" date="2019" name="Int. J. Syst. Evol. Microbiol.">
        <title>The Global Catalogue of Microorganisms (GCM) 10K type strain sequencing project: providing services to taxonomists for standard genome sequencing and annotation.</title>
        <authorList>
            <consortium name="The Broad Institute Genomics Platform"/>
            <consortium name="The Broad Institute Genome Sequencing Center for Infectious Disease"/>
            <person name="Wu L."/>
            <person name="Ma J."/>
        </authorList>
    </citation>
    <scope>NUCLEOTIDE SEQUENCE [LARGE SCALE GENOMIC DNA]</scope>
    <source>
        <strain evidence="2">CCUG 36956</strain>
    </source>
</reference>
<keyword evidence="2" id="KW-1185">Reference proteome</keyword>
<evidence type="ECO:0000313" key="1">
    <source>
        <dbReference type="EMBL" id="MFC6009608.1"/>
    </source>
</evidence>
<evidence type="ECO:0000313" key="2">
    <source>
        <dbReference type="Proteomes" id="UP001596223"/>
    </source>
</evidence>
<sequence length="124" mass="13031">TYGRADRADACALLDAADADEVSLPGLRGRSCYPPISQLAEVTVRQQIPATAADLTVHSDPTPTHDPTQAGAAIVTHRDGRRWRVTARTVAAAPRQASCGAAPKPATYLEPAAMEQLAEANSEL</sequence>
<organism evidence="1 2">
    <name type="scientific">Nocardia lasii</name>
    <dbReference type="NCBI Taxonomy" id="1616107"/>
    <lineage>
        <taxon>Bacteria</taxon>
        <taxon>Bacillati</taxon>
        <taxon>Actinomycetota</taxon>
        <taxon>Actinomycetes</taxon>
        <taxon>Mycobacteriales</taxon>
        <taxon>Nocardiaceae</taxon>
        <taxon>Nocardia</taxon>
    </lineage>
</organism>
<dbReference type="Proteomes" id="UP001596223">
    <property type="component" value="Unassembled WGS sequence"/>
</dbReference>
<comment type="caution">
    <text evidence="1">The sequence shown here is derived from an EMBL/GenBank/DDBJ whole genome shotgun (WGS) entry which is preliminary data.</text>
</comment>